<dbReference type="InterPro" id="IPR001585">
    <property type="entry name" value="TAL/FSA"/>
</dbReference>
<comment type="subcellular location">
    <subcellularLocation>
        <location evidence="1">Cytoplasm</location>
    </subcellularLocation>
</comment>
<evidence type="ECO:0000256" key="2">
    <source>
        <dbReference type="ARBA" id="ARBA00022490"/>
    </source>
</evidence>
<evidence type="ECO:0000256" key="4">
    <source>
        <dbReference type="ARBA" id="ARBA00023270"/>
    </source>
</evidence>
<dbReference type="OrthoDB" id="9807051at2"/>
<dbReference type="PANTHER" id="PTHR10683:SF36">
    <property type="entry name" value="TRANSALDOLASE"/>
    <property type="match status" value="1"/>
</dbReference>
<evidence type="ECO:0000313" key="6">
    <source>
        <dbReference type="Proteomes" id="UP000185669"/>
    </source>
</evidence>
<evidence type="ECO:0000256" key="3">
    <source>
        <dbReference type="ARBA" id="ARBA00022679"/>
    </source>
</evidence>
<reference evidence="6" key="1">
    <citation type="submission" date="2017-01" db="EMBL/GenBank/DDBJ databases">
        <authorList>
            <person name="Varghese N."/>
            <person name="Submissions S."/>
        </authorList>
    </citation>
    <scope>NUCLEOTIDE SEQUENCE [LARGE SCALE GENOMIC DNA]</scope>
    <source>
        <strain evidence="6">ATCC 700103</strain>
    </source>
</reference>
<dbReference type="EMBL" id="FTNC01000018">
    <property type="protein sequence ID" value="SIR26714.1"/>
    <property type="molecule type" value="Genomic_DNA"/>
</dbReference>
<accession>A0A1N6ZIV9</accession>
<dbReference type="RefSeq" id="WP_076545585.1">
    <property type="nucleotide sequence ID" value="NZ_FTNC01000018.1"/>
</dbReference>
<dbReference type="Gene3D" id="3.20.20.70">
    <property type="entry name" value="Aldolase class I"/>
    <property type="match status" value="1"/>
</dbReference>
<keyword evidence="6" id="KW-1185">Reference proteome</keyword>
<sequence>MELYVDSANVEIIKELNQWLPLDGVTVNPSIVAAEDKELFPLLDELLKLSKKHLHVQVLSEKKEEIIKEAEKLHSISEKIVVKIPVSQQGLAAIKELDTEKIKITATAIFTVTQAFSAAKAGAAYLAPYVSRLDRIEQSGVKMVREMQEMVELNDFSAKIITASIKNANQVKELIRTGAQAMTLSPEILIQSHQHPLTDQAVEMFRDDWINKFKNYNLDSKLK</sequence>
<name>A0A1N6ZIV9_9FIRM</name>
<dbReference type="SUPFAM" id="SSF51569">
    <property type="entry name" value="Aldolase"/>
    <property type="match status" value="1"/>
</dbReference>
<dbReference type="InterPro" id="IPR013785">
    <property type="entry name" value="Aldolase_TIM"/>
</dbReference>
<dbReference type="AlphaFoldDB" id="A0A1N6ZIV9"/>
<dbReference type="GO" id="GO:0016740">
    <property type="term" value="F:transferase activity"/>
    <property type="evidence" value="ECO:0007669"/>
    <property type="project" value="UniProtKB-KW"/>
</dbReference>
<dbReference type="STRING" id="56779.SAMN05421834_11830"/>
<dbReference type="PROSITE" id="PS00958">
    <property type="entry name" value="TRANSALDOLASE_2"/>
    <property type="match status" value="1"/>
</dbReference>
<dbReference type="Proteomes" id="UP000185669">
    <property type="component" value="Unassembled WGS sequence"/>
</dbReference>
<gene>
    <name evidence="5" type="ORF">SAMN05421834_11830</name>
</gene>
<evidence type="ECO:0000256" key="1">
    <source>
        <dbReference type="ARBA" id="ARBA00004496"/>
    </source>
</evidence>
<dbReference type="FunFam" id="3.20.20.70:FF:000018">
    <property type="entry name" value="Probable transaldolase"/>
    <property type="match status" value="1"/>
</dbReference>
<dbReference type="Pfam" id="PF00923">
    <property type="entry name" value="TAL_FSA"/>
    <property type="match status" value="1"/>
</dbReference>
<protein>
    <submittedName>
        <fullName evidence="5">Fructose-6-phosphate aldolase 2</fullName>
    </submittedName>
</protein>
<dbReference type="PANTHER" id="PTHR10683">
    <property type="entry name" value="TRANSALDOLASE"/>
    <property type="match status" value="1"/>
</dbReference>
<keyword evidence="3" id="KW-0808">Transferase</keyword>
<evidence type="ECO:0000313" key="5">
    <source>
        <dbReference type="EMBL" id="SIR26714.1"/>
    </source>
</evidence>
<dbReference type="GO" id="GO:0005975">
    <property type="term" value="P:carbohydrate metabolic process"/>
    <property type="evidence" value="ECO:0007669"/>
    <property type="project" value="InterPro"/>
</dbReference>
<dbReference type="GO" id="GO:0005737">
    <property type="term" value="C:cytoplasm"/>
    <property type="evidence" value="ECO:0007669"/>
    <property type="project" value="UniProtKB-SubCell"/>
</dbReference>
<proteinExistence type="predicted"/>
<dbReference type="InterPro" id="IPR018225">
    <property type="entry name" value="Transaldolase_AS"/>
</dbReference>
<keyword evidence="2" id="KW-0963">Cytoplasm</keyword>
<keyword evidence="4" id="KW-0704">Schiff base</keyword>
<organism evidence="5 6">
    <name type="scientific">Halanaerobium kushneri</name>
    <dbReference type="NCBI Taxonomy" id="56779"/>
    <lineage>
        <taxon>Bacteria</taxon>
        <taxon>Bacillati</taxon>
        <taxon>Bacillota</taxon>
        <taxon>Clostridia</taxon>
        <taxon>Halanaerobiales</taxon>
        <taxon>Halanaerobiaceae</taxon>
        <taxon>Halanaerobium</taxon>
    </lineage>
</organism>